<name>A0A5C2S3J9_9APHY</name>
<dbReference type="Proteomes" id="UP000313359">
    <property type="component" value="Unassembled WGS sequence"/>
</dbReference>
<accession>A0A5C2S3J9</accession>
<dbReference type="OrthoDB" id="2758014at2759"/>
<evidence type="ECO:0000313" key="3">
    <source>
        <dbReference type="Proteomes" id="UP000313359"/>
    </source>
</evidence>
<protein>
    <recommendedName>
        <fullName evidence="1">F-box domain-containing protein</fullName>
    </recommendedName>
</protein>
<dbReference type="STRING" id="1328759.A0A5C2S3J9"/>
<proteinExistence type="predicted"/>
<dbReference type="SMART" id="SM00256">
    <property type="entry name" value="FBOX"/>
    <property type="match status" value="1"/>
</dbReference>
<dbReference type="Gene3D" id="1.20.1280.50">
    <property type="match status" value="1"/>
</dbReference>
<dbReference type="AlphaFoldDB" id="A0A5C2S3J9"/>
<reference evidence="2" key="1">
    <citation type="journal article" date="2018" name="Genome Biol. Evol.">
        <title>Genomics and development of Lentinus tigrinus, a white-rot wood-decaying mushroom with dimorphic fruiting bodies.</title>
        <authorList>
            <person name="Wu B."/>
            <person name="Xu Z."/>
            <person name="Knudson A."/>
            <person name="Carlson A."/>
            <person name="Chen N."/>
            <person name="Kovaka S."/>
            <person name="LaButti K."/>
            <person name="Lipzen A."/>
            <person name="Pennachio C."/>
            <person name="Riley R."/>
            <person name="Schakwitz W."/>
            <person name="Umezawa K."/>
            <person name="Ohm R.A."/>
            <person name="Grigoriev I.V."/>
            <person name="Nagy L.G."/>
            <person name="Gibbons J."/>
            <person name="Hibbett D."/>
        </authorList>
    </citation>
    <scope>NUCLEOTIDE SEQUENCE [LARGE SCALE GENOMIC DNA]</scope>
    <source>
        <strain evidence="2">ALCF2SS1-6</strain>
    </source>
</reference>
<sequence>MEGEPELNNLTFGREEQSEDALVISIPRNATPEELDDFKDRLKKWNQKLTVARPLSSSPSNDRHTPIVVLSHQCVGIVSNTLLEKCIWSLPLELWYEVLQYLNPKDLLSLRRTCKALYSFLSNKLQIRVWDSAIEPLPPCPGDICPIRYAQLLFGKTCFACGRSKSHNVSRVLGLRLCDSCWEDNIVPKHHVEDYIDAMVLAHPELETDPRLHNPLELLRWDVVSSPDEDQTPFYSKIEVRMFVAEYLPMLAALLRCGTTAQDALEIALRNRQEFVGLWDGFDRALEGVAAELAFEETKLCDARETDINNRLQVAGYQQESFPTKAEPGFDEWKRLVHKPKALTDQKWATLLPKLQELIVMVQGYRWEEAEEIRVRARTECLLGEYDLLVASHRLSEADRPRVPNHAHAQQLPSIAVLAKSHDFPHLSDLQRMFRGRASDAIAEAMQWRENTELKLFKMLADLYADFAPDMLKFAATDLTSFAASLFQCMVCADTEDESGSKPMPLNEVLAHWRQCHPDVLLTLEGGSSNARGREPMVMPYRDSWCYLRCSELATDITLQTMDDYVARGMIYCPCKISLLHRYTWADLVDHCVKEVEWMYSMYPGCWTLEDDIRRRMPNNHSPGCLTFVQNEADVPKYEYPDEATKRAIARCMRPFAYISNILCSHCKNGIVSRKVDCHASPDRMKALSRIAVSADQPWNEITHHLRTKHGWKGFAKDDITIHGCRRLQRTYQIGYPFS</sequence>
<dbReference type="InterPro" id="IPR036047">
    <property type="entry name" value="F-box-like_dom_sf"/>
</dbReference>
<dbReference type="PROSITE" id="PS50181">
    <property type="entry name" value="FBOX"/>
    <property type="match status" value="1"/>
</dbReference>
<keyword evidence="3" id="KW-1185">Reference proteome</keyword>
<feature type="domain" description="F-box" evidence="1">
    <location>
        <begin position="84"/>
        <end position="133"/>
    </location>
</feature>
<gene>
    <name evidence="2" type="ORF">L227DRAFT_191005</name>
</gene>
<dbReference type="CDD" id="cd09917">
    <property type="entry name" value="F-box_SF"/>
    <property type="match status" value="1"/>
</dbReference>
<dbReference type="InterPro" id="IPR001810">
    <property type="entry name" value="F-box_dom"/>
</dbReference>
<evidence type="ECO:0000313" key="2">
    <source>
        <dbReference type="EMBL" id="RPD58195.1"/>
    </source>
</evidence>
<dbReference type="Pfam" id="PF00646">
    <property type="entry name" value="F-box"/>
    <property type="match status" value="1"/>
</dbReference>
<dbReference type="SUPFAM" id="SSF81383">
    <property type="entry name" value="F-box domain"/>
    <property type="match status" value="1"/>
</dbReference>
<dbReference type="EMBL" id="ML122276">
    <property type="protein sequence ID" value="RPD58195.1"/>
    <property type="molecule type" value="Genomic_DNA"/>
</dbReference>
<organism evidence="2 3">
    <name type="scientific">Lentinus tigrinus ALCF2SS1-6</name>
    <dbReference type="NCBI Taxonomy" id="1328759"/>
    <lineage>
        <taxon>Eukaryota</taxon>
        <taxon>Fungi</taxon>
        <taxon>Dikarya</taxon>
        <taxon>Basidiomycota</taxon>
        <taxon>Agaricomycotina</taxon>
        <taxon>Agaricomycetes</taxon>
        <taxon>Polyporales</taxon>
        <taxon>Polyporaceae</taxon>
        <taxon>Lentinus</taxon>
    </lineage>
</organism>
<evidence type="ECO:0000259" key="1">
    <source>
        <dbReference type="PROSITE" id="PS50181"/>
    </source>
</evidence>